<accession>A0ABV0ETT2</accession>
<reference evidence="1 2" key="2">
    <citation type="submission" date="2024-02" db="EMBL/GenBank/DDBJ databases">
        <title>The Genome Sequence of Enterococcus sp. DIV0159.</title>
        <authorList>
            <person name="Earl A."/>
            <person name="Manson A."/>
            <person name="Gilmore M."/>
            <person name="Sanders J."/>
            <person name="Shea T."/>
            <person name="Howe W."/>
            <person name="Livny J."/>
            <person name="Cuomo C."/>
            <person name="Neafsey D."/>
            <person name="Birren B."/>
        </authorList>
    </citation>
    <scope>NUCLEOTIDE SEQUENCE [LARGE SCALE GENOMIC DNA]</scope>
    <source>
        <strain evidence="1 2">665A</strain>
    </source>
</reference>
<proteinExistence type="predicted"/>
<name>A0ABV0ETT2_9ENTE</name>
<sequence length="595" mass="70145">MKKTWAVMCGAIREELEVRLTIDKLLKMRAAKTIEGILLSTWQGEFDRFPELRQEIKANHIEIIEQAPLEKRVDLNRSTSINYMRQALQFQAALDHLPADCFVLKVRTDRALNHIKKFDAYLTKEPERIKNTFSKGSHQREMPAVFDYKIAVIGAKTHRIFNFSDFVFWGHAKDVRKLVNFDIAELYVSRDLVANTQWFIYPILRQFPIIRDYFRLINFRPLILGMKEYFERDEAEDYFPAFFYRVYAAYLLIQAHYFDLVEVNGNQYETTCHFKDLFLDKRPNGILHGPLGSVLMNNQVVHSFLDAKSCSGEASDEIFHQALWSEELFNAATNEEFDELRTFAKNKGWGLSANWLRERNWREKISEQKSEYSEPVLTYQFVGLDEAENQELLEQLKDKERVDVFLYNYWLNHPKLDFSSAEQMVLPFGRTQNQNALLILSRMLRRGLITDPKTKESLEHLLLVSFNVRVQRKTANIKTCQFMLNQVLALHSEKATQDFYSDSRTRFILDRYLEKAEFEEVLQAQFSCKELANYLYQLSDEYLEKGRDIRALRLLELAVEIDMTEEAVKKIMQIYKSRRNKINLSLATKSQTLFD</sequence>
<dbReference type="RefSeq" id="WP_207704564.1">
    <property type="nucleotide sequence ID" value="NZ_JAFREL020000004.1"/>
</dbReference>
<evidence type="ECO:0000313" key="1">
    <source>
        <dbReference type="EMBL" id="MEO1772045.1"/>
    </source>
</evidence>
<organism evidence="1 2">
    <name type="scientific">Candidatus Enterococcus ferrettii</name>
    <dbReference type="NCBI Taxonomy" id="2815324"/>
    <lineage>
        <taxon>Bacteria</taxon>
        <taxon>Bacillati</taxon>
        <taxon>Bacillota</taxon>
        <taxon>Bacilli</taxon>
        <taxon>Lactobacillales</taxon>
        <taxon>Enterococcaceae</taxon>
        <taxon>Enterococcus</taxon>
    </lineage>
</organism>
<evidence type="ECO:0000313" key="2">
    <source>
        <dbReference type="Proteomes" id="UP000664357"/>
    </source>
</evidence>
<comment type="caution">
    <text evidence="1">The sequence shown here is derived from an EMBL/GenBank/DDBJ whole genome shotgun (WGS) entry which is preliminary data.</text>
</comment>
<reference evidence="1 2" key="1">
    <citation type="submission" date="2021-03" db="EMBL/GenBank/DDBJ databases">
        <authorList>
            <person name="Gilmore M.S."/>
            <person name="Schwartzman J."/>
            <person name="Van Tyne D."/>
            <person name="Martin M."/>
            <person name="Earl A.M."/>
            <person name="Manson A.L."/>
            <person name="Straub T."/>
            <person name="Salamzade R."/>
            <person name="Saavedra J."/>
            <person name="Lebreton F."/>
            <person name="Prichula J."/>
            <person name="Schaufler K."/>
            <person name="Gaca A."/>
            <person name="Sgardioli B."/>
            <person name="Wagenaar J."/>
            <person name="Strong T."/>
        </authorList>
    </citation>
    <scope>NUCLEOTIDE SEQUENCE [LARGE SCALE GENOMIC DNA]</scope>
    <source>
        <strain evidence="1 2">665A</strain>
    </source>
</reference>
<keyword evidence="2" id="KW-1185">Reference proteome</keyword>
<dbReference type="EMBL" id="JAFREL020000004">
    <property type="protein sequence ID" value="MEO1772045.1"/>
    <property type="molecule type" value="Genomic_DNA"/>
</dbReference>
<gene>
    <name evidence="1" type="ORF">JZO67_004027</name>
</gene>
<dbReference type="Proteomes" id="UP000664357">
    <property type="component" value="Unassembled WGS sequence"/>
</dbReference>
<protein>
    <submittedName>
        <fullName evidence="1">Uncharacterized protein</fullName>
    </submittedName>
</protein>